<evidence type="ECO:0000313" key="2">
    <source>
        <dbReference type="Proteomes" id="UP000694864"/>
    </source>
</evidence>
<dbReference type="Pfam" id="PF00646">
    <property type="entry name" value="F-box"/>
    <property type="match status" value="1"/>
</dbReference>
<feature type="domain" description="F-box" evidence="1">
    <location>
        <begin position="16"/>
        <end position="56"/>
    </location>
</feature>
<proteinExistence type="predicted"/>
<sequence length="403" mass="47726">MDSLSSMSDGSDWSKLPSDILDMIFKRLGFADFQRAKSVCPSWLYASRQSAANNQIPWLIQFPEKGKDFCLLYNPGEKEKVYRIQKLGDGFANSHCLAIYGSWLFMRDSIYNLYIMNLFTRERINLPSVESLVGKIKIKRTINDMFSIKIDDRYDDEHLQEHIRFNLEIDFPLLWIEDKTKDYVVMWSIRNYLVYFKKGDNCWKHVNYCIVNMLHTIDVVYIDHKIYLYTSRDVKILEFSGDSPEKILEMQVTDYVRRPRRINLDVWYIQKSHLVVTMSAEVLRVESIIRSDSDVWSFNIYKMDSLNNKWERQLTSLGDEAILLDQGITVLATAIEGVNRNSIYFSGYCSLHYSTFDRVWSEKDIFVFNLDTHKIERPHQSFCSTISRLFDVQWFVPNYKRKD</sequence>
<dbReference type="PANTHER" id="PTHR44259:SF22">
    <property type="entry name" value="F-BOX DOMAIN-CONTAINING PROTEIN"/>
    <property type="match status" value="1"/>
</dbReference>
<name>A0ABM0UDN5_CAMSA</name>
<accession>A0ABM0UDN5</accession>
<gene>
    <name evidence="3" type="primary">LOC104723042</name>
</gene>
<dbReference type="InterPro" id="IPR001810">
    <property type="entry name" value="F-box_dom"/>
</dbReference>
<dbReference type="SUPFAM" id="SSF81383">
    <property type="entry name" value="F-box domain"/>
    <property type="match status" value="1"/>
</dbReference>
<reference evidence="3" key="2">
    <citation type="submission" date="2025-08" db="UniProtKB">
        <authorList>
            <consortium name="RefSeq"/>
        </authorList>
    </citation>
    <scope>IDENTIFICATION</scope>
    <source>
        <tissue evidence="3">Leaf</tissue>
    </source>
</reference>
<reference evidence="2" key="1">
    <citation type="journal article" date="2014" name="Nat. Commun.">
        <title>The emerging biofuel crop Camelina sativa retains a highly undifferentiated hexaploid genome structure.</title>
        <authorList>
            <person name="Kagale S."/>
            <person name="Koh C."/>
            <person name="Nixon J."/>
            <person name="Bollina V."/>
            <person name="Clarke W.E."/>
            <person name="Tuteja R."/>
            <person name="Spillane C."/>
            <person name="Robinson S.J."/>
            <person name="Links M.G."/>
            <person name="Clarke C."/>
            <person name="Higgins E.E."/>
            <person name="Huebert T."/>
            <person name="Sharpe A.G."/>
            <person name="Parkin I.A."/>
        </authorList>
    </citation>
    <scope>NUCLEOTIDE SEQUENCE [LARGE SCALE GENOMIC DNA]</scope>
    <source>
        <strain evidence="2">cv. DH55</strain>
    </source>
</reference>
<dbReference type="InterPro" id="IPR005174">
    <property type="entry name" value="KIB1-4_b-propeller"/>
</dbReference>
<organism evidence="2 3">
    <name type="scientific">Camelina sativa</name>
    <name type="common">False flax</name>
    <name type="synonym">Myagrum sativum</name>
    <dbReference type="NCBI Taxonomy" id="90675"/>
    <lineage>
        <taxon>Eukaryota</taxon>
        <taxon>Viridiplantae</taxon>
        <taxon>Streptophyta</taxon>
        <taxon>Embryophyta</taxon>
        <taxon>Tracheophyta</taxon>
        <taxon>Spermatophyta</taxon>
        <taxon>Magnoliopsida</taxon>
        <taxon>eudicotyledons</taxon>
        <taxon>Gunneridae</taxon>
        <taxon>Pentapetalae</taxon>
        <taxon>rosids</taxon>
        <taxon>malvids</taxon>
        <taxon>Brassicales</taxon>
        <taxon>Brassicaceae</taxon>
        <taxon>Camelineae</taxon>
        <taxon>Camelina</taxon>
    </lineage>
</organism>
<dbReference type="RefSeq" id="XP_010439635.1">
    <property type="nucleotide sequence ID" value="XM_010441333.1"/>
</dbReference>
<dbReference type="InterPro" id="IPR050942">
    <property type="entry name" value="F-box_BR-signaling"/>
</dbReference>
<dbReference type="Proteomes" id="UP000694864">
    <property type="component" value="Chromosome 11"/>
</dbReference>
<evidence type="ECO:0000313" key="3">
    <source>
        <dbReference type="RefSeq" id="XP_010439635.1"/>
    </source>
</evidence>
<evidence type="ECO:0000259" key="1">
    <source>
        <dbReference type="SMART" id="SM00256"/>
    </source>
</evidence>
<dbReference type="PANTHER" id="PTHR44259">
    <property type="entry name" value="OS07G0183000 PROTEIN-RELATED"/>
    <property type="match status" value="1"/>
</dbReference>
<protein>
    <submittedName>
        <fullName evidence="3">Probable F-box protein At4g22060</fullName>
    </submittedName>
</protein>
<dbReference type="SMART" id="SM00256">
    <property type="entry name" value="FBOX"/>
    <property type="match status" value="1"/>
</dbReference>
<dbReference type="GeneID" id="104723042"/>
<dbReference type="Pfam" id="PF03478">
    <property type="entry name" value="Beta-prop_KIB1-4"/>
    <property type="match status" value="1"/>
</dbReference>
<dbReference type="InterPro" id="IPR036047">
    <property type="entry name" value="F-box-like_dom_sf"/>
</dbReference>
<keyword evidence="2" id="KW-1185">Reference proteome</keyword>
<dbReference type="Gene3D" id="1.20.1280.50">
    <property type="match status" value="1"/>
</dbReference>